<dbReference type="AlphaFoldDB" id="A0A9Q1QGA6"/>
<feature type="region of interest" description="Disordered" evidence="3">
    <location>
        <begin position="36"/>
        <end position="58"/>
    </location>
</feature>
<feature type="repeat" description="PPR" evidence="2">
    <location>
        <begin position="549"/>
        <end position="583"/>
    </location>
</feature>
<dbReference type="OrthoDB" id="185373at2759"/>
<keyword evidence="6" id="KW-1185">Reference proteome</keyword>
<feature type="domain" description="PROP1-like PPR" evidence="4">
    <location>
        <begin position="387"/>
        <end position="497"/>
    </location>
</feature>
<feature type="repeat" description="PPR" evidence="2">
    <location>
        <begin position="409"/>
        <end position="443"/>
    </location>
</feature>
<dbReference type="NCBIfam" id="TIGR00756">
    <property type="entry name" value="PPR"/>
    <property type="match status" value="4"/>
</dbReference>
<organism evidence="5 6">
    <name type="scientific">Carnegiea gigantea</name>
    <dbReference type="NCBI Taxonomy" id="171969"/>
    <lineage>
        <taxon>Eukaryota</taxon>
        <taxon>Viridiplantae</taxon>
        <taxon>Streptophyta</taxon>
        <taxon>Embryophyta</taxon>
        <taxon>Tracheophyta</taxon>
        <taxon>Spermatophyta</taxon>
        <taxon>Magnoliopsida</taxon>
        <taxon>eudicotyledons</taxon>
        <taxon>Gunneridae</taxon>
        <taxon>Pentapetalae</taxon>
        <taxon>Caryophyllales</taxon>
        <taxon>Cactineae</taxon>
        <taxon>Cactaceae</taxon>
        <taxon>Cactoideae</taxon>
        <taxon>Echinocereeae</taxon>
        <taxon>Carnegiea</taxon>
    </lineage>
</organism>
<dbReference type="Gene3D" id="1.25.40.10">
    <property type="entry name" value="Tetratricopeptide repeat domain"/>
    <property type="match status" value="2"/>
</dbReference>
<proteinExistence type="predicted"/>
<feature type="repeat" description="PPR" evidence="2">
    <location>
        <begin position="374"/>
        <end position="408"/>
    </location>
</feature>
<dbReference type="Pfam" id="PF13812">
    <property type="entry name" value="PPR_3"/>
    <property type="match status" value="1"/>
</dbReference>
<protein>
    <recommendedName>
        <fullName evidence="4">PROP1-like PPR domain-containing protein</fullName>
    </recommendedName>
</protein>
<evidence type="ECO:0000256" key="2">
    <source>
        <dbReference type="PROSITE-ProRule" id="PRU00708"/>
    </source>
</evidence>
<feature type="compositionally biased region" description="Gly residues" evidence="3">
    <location>
        <begin position="252"/>
        <end position="262"/>
    </location>
</feature>
<dbReference type="PROSITE" id="PS51375">
    <property type="entry name" value="PPR"/>
    <property type="match status" value="5"/>
</dbReference>
<dbReference type="InterPro" id="IPR002885">
    <property type="entry name" value="PPR_rpt"/>
</dbReference>
<evidence type="ECO:0000313" key="5">
    <source>
        <dbReference type="EMBL" id="KAJ8440714.1"/>
    </source>
</evidence>
<reference evidence="5" key="1">
    <citation type="submission" date="2022-04" db="EMBL/GenBank/DDBJ databases">
        <title>Carnegiea gigantea Genome sequencing and assembly v2.</title>
        <authorList>
            <person name="Copetti D."/>
            <person name="Sanderson M.J."/>
            <person name="Burquez A."/>
            <person name="Wojciechowski M.F."/>
        </authorList>
    </citation>
    <scope>NUCLEOTIDE SEQUENCE</scope>
    <source>
        <strain evidence="5">SGP5-SGP5p</strain>
        <tissue evidence="5">Aerial part</tissue>
    </source>
</reference>
<evidence type="ECO:0000256" key="1">
    <source>
        <dbReference type="ARBA" id="ARBA00022737"/>
    </source>
</evidence>
<feature type="repeat" description="PPR" evidence="2">
    <location>
        <begin position="444"/>
        <end position="478"/>
    </location>
</feature>
<dbReference type="EMBL" id="JAKOGI010000185">
    <property type="protein sequence ID" value="KAJ8440714.1"/>
    <property type="molecule type" value="Genomic_DNA"/>
</dbReference>
<dbReference type="PANTHER" id="PTHR46862">
    <property type="entry name" value="OS07G0661900 PROTEIN"/>
    <property type="match status" value="1"/>
</dbReference>
<accession>A0A9Q1QGA6</accession>
<dbReference type="Pfam" id="PF17177">
    <property type="entry name" value="PPR_long"/>
    <property type="match status" value="1"/>
</dbReference>
<dbReference type="InterPro" id="IPR011990">
    <property type="entry name" value="TPR-like_helical_dom_sf"/>
</dbReference>
<dbReference type="InterPro" id="IPR033443">
    <property type="entry name" value="PROP1-like_PPR_dom"/>
</dbReference>
<comment type="caution">
    <text evidence="5">The sequence shown here is derived from an EMBL/GenBank/DDBJ whole genome shotgun (WGS) entry which is preliminary data.</text>
</comment>
<name>A0A9Q1QGA6_9CARY</name>
<gene>
    <name evidence="5" type="ORF">Cgig2_005445</name>
</gene>
<feature type="repeat" description="PPR" evidence="2">
    <location>
        <begin position="514"/>
        <end position="548"/>
    </location>
</feature>
<evidence type="ECO:0000256" key="3">
    <source>
        <dbReference type="SAM" id="MobiDB-lite"/>
    </source>
</evidence>
<dbReference type="Proteomes" id="UP001153076">
    <property type="component" value="Unassembled WGS sequence"/>
</dbReference>
<dbReference type="PANTHER" id="PTHR46862:SF2">
    <property type="entry name" value="OS02G0611400 PROTEIN"/>
    <property type="match status" value="1"/>
</dbReference>
<evidence type="ECO:0000259" key="4">
    <source>
        <dbReference type="Pfam" id="PF17177"/>
    </source>
</evidence>
<keyword evidence="1" id="KW-0677">Repeat</keyword>
<sequence>MNLRLKRLLSKPTLSALSRLSPRSISPASTIFTTFNGGKTPSSPPFQTPSNTHHPKSFYSSPHLKFSLSTARRTSSETQDSDEEYEVAMNEFLSRFVHRMRGRLNEAYPQSDKPTIDAMLLVIVDKLVGQMEKGASLQEMVMSKEDLSEDLWRTVWEVSHEVYSDMEREKKKEKMKKFLQSEQVKALTRFASEVGVRGDMLHELRFKWAREAMEESEFYESLEKYREEEEDEEEAEEGEVVAEEAAVESGEEGGASGGGGGLPKRHGKIKYKLYGLDLSGAQWKEVADKIHEAGEVFFPQEAKSITGKCKLVTDKILGMRMDDDPQTLLNEWVELLQPNRVDWVSLLEKLREKDALLYLKIAEHVLDEPSFQADIQDYFKLIDIHATENRLEDAERLLKKMSEKGMSPDLLTVTSLVRMYSKAGNLERAKEAFESLKSLGFKPDQDIYSCMIMAYVNAGQPKSGEGLMREMETRDIKPSEEIHMALLRAFAQRGDVSGAQRIVTTMQFAGYQQTPESCILLVEACGKAGNPSEARRHFDSMARLGYKPDDRCTAIMISAYEKKNELDRALHLLLQLEKEGFEPGIATYSVLVDWLGKLQLVDEVEQMLGKIAQLGEAPPLKIQVSLCDMYSRAGIEKKALQALGVLEAKKDLLAQEDFERIIQGLIKGNFVQEAQRIHKLMEDQGFTTSESLNISLMATKTFGTGSGSRRRGKR</sequence>
<evidence type="ECO:0000313" key="6">
    <source>
        <dbReference type="Proteomes" id="UP001153076"/>
    </source>
</evidence>
<feature type="compositionally biased region" description="Acidic residues" evidence="3">
    <location>
        <begin position="228"/>
        <end position="251"/>
    </location>
</feature>
<feature type="region of interest" description="Disordered" evidence="3">
    <location>
        <begin position="224"/>
        <end position="262"/>
    </location>
</feature>